<dbReference type="InterPro" id="IPR001452">
    <property type="entry name" value="SH3_domain"/>
</dbReference>
<keyword evidence="6" id="KW-0446">Lipid-binding</keyword>
<dbReference type="GO" id="GO:0031594">
    <property type="term" value="C:neuromuscular junction"/>
    <property type="evidence" value="ECO:0007669"/>
    <property type="project" value="TreeGrafter"/>
</dbReference>
<evidence type="ECO:0000256" key="3">
    <source>
        <dbReference type="ARBA" id="ARBA00022553"/>
    </source>
</evidence>
<evidence type="ECO:0000256" key="9">
    <source>
        <dbReference type="PROSITE-ProRule" id="PRU01077"/>
    </source>
</evidence>
<dbReference type="Pfam" id="PF14604">
    <property type="entry name" value="SH3_9"/>
    <property type="match status" value="1"/>
</dbReference>
<dbReference type="GO" id="GO:0042995">
    <property type="term" value="C:cell projection"/>
    <property type="evidence" value="ECO:0007669"/>
    <property type="project" value="UniProtKB-SubCell"/>
</dbReference>
<feature type="region of interest" description="Disordered" evidence="11">
    <location>
        <begin position="56"/>
        <end position="119"/>
    </location>
</feature>
<organism evidence="14 15">
    <name type="scientific">Anas zonorhyncha</name>
    <name type="common">Eastern spot-billed duck</name>
    <dbReference type="NCBI Taxonomy" id="75864"/>
    <lineage>
        <taxon>Eukaryota</taxon>
        <taxon>Metazoa</taxon>
        <taxon>Chordata</taxon>
        <taxon>Craniata</taxon>
        <taxon>Vertebrata</taxon>
        <taxon>Euteleostomi</taxon>
        <taxon>Archelosauria</taxon>
        <taxon>Archosauria</taxon>
        <taxon>Dinosauria</taxon>
        <taxon>Saurischia</taxon>
        <taxon>Theropoda</taxon>
        <taxon>Coelurosauria</taxon>
        <taxon>Aves</taxon>
        <taxon>Neognathae</taxon>
        <taxon>Galloanserae</taxon>
        <taxon>Anseriformes</taxon>
        <taxon>Anatidae</taxon>
        <taxon>Anatinae</taxon>
        <taxon>Anas</taxon>
    </lineage>
</organism>
<proteinExistence type="predicted"/>
<dbReference type="InterPro" id="IPR035460">
    <property type="entry name" value="FCHSD_SH3_1"/>
</dbReference>
<evidence type="ECO:0000259" key="12">
    <source>
        <dbReference type="PROSITE" id="PS50002"/>
    </source>
</evidence>
<feature type="region of interest" description="Disordered" evidence="11">
    <location>
        <begin position="1024"/>
        <end position="1043"/>
    </location>
</feature>
<dbReference type="GO" id="GO:0008289">
    <property type="term" value="F:lipid binding"/>
    <property type="evidence" value="ECO:0007669"/>
    <property type="project" value="UniProtKB-KW"/>
</dbReference>
<evidence type="ECO:0000256" key="7">
    <source>
        <dbReference type="ARBA" id="ARBA00023273"/>
    </source>
</evidence>
<feature type="compositionally biased region" description="Pro residues" evidence="11">
    <location>
        <begin position="898"/>
        <end position="909"/>
    </location>
</feature>
<feature type="region of interest" description="Disordered" evidence="11">
    <location>
        <begin position="896"/>
        <end position="918"/>
    </location>
</feature>
<dbReference type="FunFam" id="1.20.1270.60:FF:000041">
    <property type="entry name" value="F-BAR and double SH3 domains protein 1"/>
    <property type="match status" value="1"/>
</dbReference>
<dbReference type="PANTHER" id="PTHR15735">
    <property type="entry name" value="FCH AND DOUBLE SH3 DOMAINS PROTEIN"/>
    <property type="match status" value="1"/>
</dbReference>
<dbReference type="InterPro" id="IPR031160">
    <property type="entry name" value="F_BAR_dom"/>
</dbReference>
<evidence type="ECO:0000256" key="8">
    <source>
        <dbReference type="PROSITE-ProRule" id="PRU00192"/>
    </source>
</evidence>
<dbReference type="Pfam" id="PF00611">
    <property type="entry name" value="FCH"/>
    <property type="match status" value="1"/>
</dbReference>
<feature type="region of interest" description="Disordered" evidence="11">
    <location>
        <begin position="217"/>
        <end position="245"/>
    </location>
</feature>
<dbReference type="Gene3D" id="1.20.1270.60">
    <property type="entry name" value="Arfaptin homology (AH) domain/BAR domain"/>
    <property type="match status" value="1"/>
</dbReference>
<dbReference type="PANTHER" id="PTHR15735:SF4">
    <property type="entry name" value="F-BAR AND DOUBLE SH3 DOMAINS PROTEIN 1"/>
    <property type="match status" value="1"/>
</dbReference>
<dbReference type="PROSITE" id="PS51741">
    <property type="entry name" value="F_BAR"/>
    <property type="match status" value="1"/>
</dbReference>
<dbReference type="CDD" id="cd11895">
    <property type="entry name" value="SH3_FCHSD1_2"/>
    <property type="match status" value="1"/>
</dbReference>
<evidence type="ECO:0000256" key="2">
    <source>
        <dbReference type="ARBA" id="ARBA00022443"/>
    </source>
</evidence>
<evidence type="ECO:0000313" key="14">
    <source>
        <dbReference type="Ensembl" id="ENSAZOP00000008701.1"/>
    </source>
</evidence>
<dbReference type="GO" id="GO:0051495">
    <property type="term" value="P:positive regulation of cytoskeleton organization"/>
    <property type="evidence" value="ECO:0007669"/>
    <property type="project" value="UniProtKB-ARBA"/>
</dbReference>
<evidence type="ECO:0000259" key="13">
    <source>
        <dbReference type="PROSITE" id="PS51741"/>
    </source>
</evidence>
<sequence>MCPWDPAWGQGALRTLLPLPGQGTGDSVLLFGARRGSCPPAHLELMSPGLRGLHHRSCHHVTQPPPPSAKCRPPHPAAPSPMSPVSPSQGTATRTLTQGELGGQAKQEGGGGGSTRRHRRGHFGRVASSRAACPQEPRPGLAPPCVTAAGRPPAPFLFLPCHVRARCPRSRQPGGMWWPGVTPGDMGVPPAGMSPAVGDRGVPGLVHRRAGEEEAAAGGCGGTICKPQQGGDTRRSPAVQGHARNRCPRGKLSQEVKLHFLEQLCGLQGKQQRDAELLEDIRSYSKQRAAIEREYGQALQRLASQFVKRDWQRGRSDAGDSRGVLTVWKGIIEGTTYAGQARVNASESYRSLATEAAKTARLSKERMLKKSIEQLQKAQAELLETVKELDKAKKQFTHLQHSSEVAKDKAADVEARLRKSDRRIFHTKASLQKLSAKFSAQLAEYSRQLAGVQNEYVLTLVSANAHLDHYYRVELPAVMQALDGDLYERLRDHLSTAGQAEVETCRATQEWFQSVSEAATRVCREQDLLLFLQDHAAFTLAPEQRFQLTGIPEVSLLEPEDGGASLEKEARRWATRVTRDGKNKAHGEEVLQRLEARRQQVSEAEVAAVERQMEEARENIRKAEVGKAKAEARLALLRAAGLDVDAWLAGAVRAGEEHPRTPSSTRPGEEEPAGLDPTEFDDYDSDETFEDAEPGHAARTYPYTCRVIFGYQGRQADELSIAQGEELEVIEDGDMEEWVKARNKAGQIGYVPEKYLLSLGCVGSEPSLATGTGVVGPSGAALQRQLSSIMAAELVLEPGAWLVRALYDYEGQSPEELSFPEGAIIRVLPRAEDEVDDGFWTGDFDGRVGVFPSLVVEELTGARGTAGQVGDSDRGCRGIPVLPVLLQHSALCSQELPSPSPPPFSPPGLMPGTSLGSNPSPETLLGGECWGLGGVREGPQSVSELLRGSSWQAGGHRQRTELSGPVGHPHPSGKCPFTAMISPPNPVQGSHKGVAHPHKPLYWGSGQWGAPGLSLWASPLLSWQLRAPPPPPGRAPEPELDFS</sequence>
<dbReference type="InterPro" id="IPR027267">
    <property type="entry name" value="AH/BAR_dom_sf"/>
</dbReference>
<dbReference type="AlphaFoldDB" id="A0A8B9UIR5"/>
<feature type="region of interest" description="Disordered" evidence="11">
    <location>
        <begin position="951"/>
        <end position="970"/>
    </location>
</feature>
<name>A0A8B9UIR5_9AVES</name>
<dbReference type="FunFam" id="2.30.30.40:FF:000033">
    <property type="entry name" value="FCH and double SH3 domains protein 2"/>
    <property type="match status" value="1"/>
</dbReference>
<keyword evidence="3" id="KW-0597">Phosphoprotein</keyword>
<feature type="domain" description="SH3" evidence="12">
    <location>
        <begin position="700"/>
        <end position="761"/>
    </location>
</feature>
<feature type="domain" description="F-BAR" evidence="13">
    <location>
        <begin position="254"/>
        <end position="527"/>
    </location>
</feature>
<dbReference type="PROSITE" id="PS50002">
    <property type="entry name" value="SH3"/>
    <property type="match status" value="2"/>
</dbReference>
<dbReference type="GO" id="GO:0030833">
    <property type="term" value="P:regulation of actin filament polymerization"/>
    <property type="evidence" value="ECO:0007669"/>
    <property type="project" value="TreeGrafter"/>
</dbReference>
<evidence type="ECO:0000256" key="4">
    <source>
        <dbReference type="ARBA" id="ARBA00022737"/>
    </source>
</evidence>
<comment type="subcellular location">
    <subcellularLocation>
        <location evidence="1">Cell projection</location>
    </subcellularLocation>
</comment>
<dbReference type="Ensembl" id="ENSAZOT00000009288.1">
    <property type="protein sequence ID" value="ENSAZOP00000008701.1"/>
    <property type="gene ID" value="ENSAZOG00000005524.1"/>
</dbReference>
<dbReference type="SMART" id="SM00326">
    <property type="entry name" value="SH3"/>
    <property type="match status" value="2"/>
</dbReference>
<keyword evidence="15" id="KW-1185">Reference proteome</keyword>
<evidence type="ECO:0000256" key="6">
    <source>
        <dbReference type="ARBA" id="ARBA00023121"/>
    </source>
</evidence>
<feature type="domain" description="SH3" evidence="12">
    <location>
        <begin position="798"/>
        <end position="861"/>
    </location>
</feature>
<dbReference type="SUPFAM" id="SSF50044">
    <property type="entry name" value="SH3-domain"/>
    <property type="match status" value="2"/>
</dbReference>
<accession>A0A8B9UIR5</accession>
<dbReference type="InterPro" id="IPR036028">
    <property type="entry name" value="SH3-like_dom_sf"/>
</dbReference>
<dbReference type="CDD" id="cd11761">
    <property type="entry name" value="SH3_FCHSD_1"/>
    <property type="match status" value="1"/>
</dbReference>
<feature type="coiled-coil region" evidence="10">
    <location>
        <begin position="599"/>
        <end position="633"/>
    </location>
</feature>
<dbReference type="FunFam" id="2.30.30.40:FF:000060">
    <property type="entry name" value="FCH and double SH3 domains protein 2"/>
    <property type="match status" value="1"/>
</dbReference>
<evidence type="ECO:0000256" key="10">
    <source>
        <dbReference type="SAM" id="Coils"/>
    </source>
</evidence>
<dbReference type="GO" id="GO:0055037">
    <property type="term" value="C:recycling endosome"/>
    <property type="evidence" value="ECO:0007669"/>
    <property type="project" value="TreeGrafter"/>
</dbReference>
<dbReference type="Pfam" id="PF00018">
    <property type="entry name" value="SH3_1"/>
    <property type="match status" value="1"/>
</dbReference>
<evidence type="ECO:0000313" key="15">
    <source>
        <dbReference type="Proteomes" id="UP000694549"/>
    </source>
</evidence>
<protein>
    <submittedName>
        <fullName evidence="14">FCH and double SH3 domains 1</fullName>
    </submittedName>
</protein>
<dbReference type="GO" id="GO:0007274">
    <property type="term" value="P:neuromuscular synaptic transmission"/>
    <property type="evidence" value="ECO:0007669"/>
    <property type="project" value="TreeGrafter"/>
</dbReference>
<dbReference type="SUPFAM" id="SSF103657">
    <property type="entry name" value="BAR/IMD domain-like"/>
    <property type="match status" value="1"/>
</dbReference>
<keyword evidence="4" id="KW-0677">Repeat</keyword>
<feature type="compositionally biased region" description="Pro residues" evidence="11">
    <location>
        <begin position="63"/>
        <end position="84"/>
    </location>
</feature>
<dbReference type="InterPro" id="IPR001060">
    <property type="entry name" value="FCH_dom"/>
</dbReference>
<keyword evidence="2 8" id="KW-0728">SH3 domain</keyword>
<keyword evidence="5 9" id="KW-0175">Coiled coil</keyword>
<evidence type="ECO:0000256" key="5">
    <source>
        <dbReference type="ARBA" id="ARBA00023054"/>
    </source>
</evidence>
<evidence type="ECO:0000256" key="11">
    <source>
        <dbReference type="SAM" id="MobiDB-lite"/>
    </source>
</evidence>
<feature type="compositionally biased region" description="Acidic residues" evidence="11">
    <location>
        <begin position="670"/>
        <end position="692"/>
    </location>
</feature>
<reference evidence="14" key="1">
    <citation type="submission" date="2025-08" db="UniProtKB">
        <authorList>
            <consortium name="Ensembl"/>
        </authorList>
    </citation>
    <scope>IDENTIFICATION</scope>
</reference>
<evidence type="ECO:0000256" key="1">
    <source>
        <dbReference type="ARBA" id="ARBA00004316"/>
    </source>
</evidence>
<keyword evidence="7" id="KW-0966">Cell projection</keyword>
<dbReference type="CDD" id="cd07678">
    <property type="entry name" value="F-BAR_FCHSD1"/>
    <property type="match status" value="1"/>
</dbReference>
<dbReference type="SMART" id="SM00055">
    <property type="entry name" value="FCH"/>
    <property type="match status" value="1"/>
</dbReference>
<feature type="region of interest" description="Disordered" evidence="11">
    <location>
        <begin position="654"/>
        <end position="696"/>
    </location>
</feature>
<reference evidence="14" key="2">
    <citation type="submission" date="2025-09" db="UniProtKB">
        <authorList>
            <consortium name="Ensembl"/>
        </authorList>
    </citation>
    <scope>IDENTIFICATION</scope>
</reference>
<feature type="coiled-coil region" evidence="10">
    <location>
        <begin position="361"/>
        <end position="395"/>
    </location>
</feature>
<dbReference type="Gene3D" id="2.30.30.40">
    <property type="entry name" value="SH3 Domains"/>
    <property type="match status" value="2"/>
</dbReference>
<dbReference type="GO" id="GO:1902905">
    <property type="term" value="P:positive regulation of supramolecular fiber organization"/>
    <property type="evidence" value="ECO:0007669"/>
    <property type="project" value="UniProtKB-ARBA"/>
</dbReference>
<dbReference type="Proteomes" id="UP000694549">
    <property type="component" value="Unplaced"/>
</dbReference>